<evidence type="ECO:0000313" key="3">
    <source>
        <dbReference type="Proteomes" id="UP001390339"/>
    </source>
</evidence>
<dbReference type="Proteomes" id="UP001390339">
    <property type="component" value="Unassembled WGS sequence"/>
</dbReference>
<keyword evidence="3" id="KW-1185">Reference proteome</keyword>
<evidence type="ECO:0000313" key="2">
    <source>
        <dbReference type="EMBL" id="KAK8873208.1"/>
    </source>
</evidence>
<comment type="caution">
    <text evidence="2">The sequence shown here is derived from an EMBL/GenBank/DDBJ whole genome shotgun (WGS) entry which is preliminary data.</text>
</comment>
<gene>
    <name evidence="2" type="ORF">PGQ11_003722</name>
</gene>
<reference evidence="2 3" key="1">
    <citation type="journal article" date="2024" name="IMA Fungus">
        <title>Apiospora arundinis, a panoply of carbohydrate-active enzymes and secondary metabolites.</title>
        <authorList>
            <person name="Sorensen T."/>
            <person name="Petersen C."/>
            <person name="Muurmann A.T."/>
            <person name="Christiansen J.V."/>
            <person name="Brundto M.L."/>
            <person name="Overgaard C.K."/>
            <person name="Boysen A.T."/>
            <person name="Wollenberg R.D."/>
            <person name="Larsen T.O."/>
            <person name="Sorensen J.L."/>
            <person name="Nielsen K.L."/>
            <person name="Sondergaard T.E."/>
        </authorList>
    </citation>
    <scope>NUCLEOTIDE SEQUENCE [LARGE SCALE GENOMIC DNA]</scope>
    <source>
        <strain evidence="2 3">AAU 773</strain>
    </source>
</reference>
<proteinExistence type="predicted"/>
<sequence length="529" mass="57358">MRASLVRKLPGLQARCLRRPAIHIARRSLHQLSIAVTGKPSKGDVLNSLKRELELSSQDKSADKGVSAGHKDGHASQQNTAVILASPELASWSDDHGFMSQLLAMLHRQRQRVGDTSAAEGESHIDVLFGVTDGIADPSRLHSKPYSGLSILYGGTTSLLPSLWKRQDKRGVTSAIGDSDRASSILFTNVKGKDGLHAETQSDLSPEVTLPLANTIFQNGRRSTLFASRWSPNPSAVEGNEMELTRLEEKSQQEIVCLQGSRSAPPRIPLMPLAPPRKIVAGLGNIVRQVDIDGVVSPASKELEILIPQIFEKRAAQAPTPIGVWAWVIPEHYMKAHDLATSIKSYHGNQGEEEWRLVADALQHYEQLLHHDSRLHKILSGGGGWGAKQGLLSLDPETTYAAPEQDDIDSFIRAFEMRHNSENQTSSSSDGIVAPGSYVLFCAEPQHMDKALSGPTTGAADSTFALAVAPTSEELLPQTLKGESKKGGAKVEVRPGHFGAASSTGLYLSEPWLKFATKVDAPYSVLSWR</sequence>
<name>A0ABR2J5Z2_9PEZI</name>
<accession>A0ABR2J5Z2</accession>
<dbReference type="EMBL" id="JAPCWZ010000003">
    <property type="protein sequence ID" value="KAK8873208.1"/>
    <property type="molecule type" value="Genomic_DNA"/>
</dbReference>
<evidence type="ECO:0000256" key="1">
    <source>
        <dbReference type="SAM" id="MobiDB-lite"/>
    </source>
</evidence>
<organism evidence="2 3">
    <name type="scientific">Apiospora arundinis</name>
    <dbReference type="NCBI Taxonomy" id="335852"/>
    <lineage>
        <taxon>Eukaryota</taxon>
        <taxon>Fungi</taxon>
        <taxon>Dikarya</taxon>
        <taxon>Ascomycota</taxon>
        <taxon>Pezizomycotina</taxon>
        <taxon>Sordariomycetes</taxon>
        <taxon>Xylariomycetidae</taxon>
        <taxon>Amphisphaeriales</taxon>
        <taxon>Apiosporaceae</taxon>
        <taxon>Apiospora</taxon>
    </lineage>
</organism>
<feature type="region of interest" description="Disordered" evidence="1">
    <location>
        <begin position="56"/>
        <end position="77"/>
    </location>
</feature>
<protein>
    <submittedName>
        <fullName evidence="2">6-phosphogluconate dehydrogenase</fullName>
    </submittedName>
</protein>